<organism evidence="2 3">
    <name type="scientific">Oceanicoccus sagamiensis</name>
    <dbReference type="NCBI Taxonomy" id="716816"/>
    <lineage>
        <taxon>Bacteria</taxon>
        <taxon>Pseudomonadati</taxon>
        <taxon>Pseudomonadota</taxon>
        <taxon>Gammaproteobacteria</taxon>
        <taxon>Cellvibrionales</taxon>
        <taxon>Spongiibacteraceae</taxon>
        <taxon>Oceanicoccus</taxon>
    </lineage>
</organism>
<gene>
    <name evidence="2" type="ORF">BST96_10730</name>
</gene>
<dbReference type="EMBL" id="CP019343">
    <property type="protein sequence ID" value="ARN74554.1"/>
    <property type="molecule type" value="Genomic_DNA"/>
</dbReference>
<reference evidence="2 3" key="1">
    <citation type="submission" date="2016-11" db="EMBL/GenBank/DDBJ databases">
        <title>Trade-off between light-utilization and light-protection in marine flavobacteria.</title>
        <authorList>
            <person name="Kumagai Y."/>
        </authorList>
    </citation>
    <scope>NUCLEOTIDE SEQUENCE [LARGE SCALE GENOMIC DNA]</scope>
    <source>
        <strain evidence="2 3">NBRC 107125</strain>
    </source>
</reference>
<dbReference type="Proteomes" id="UP000193450">
    <property type="component" value="Chromosome"/>
</dbReference>
<dbReference type="KEGG" id="osg:BST96_10730"/>
<dbReference type="AlphaFoldDB" id="A0A1X9NBY7"/>
<protein>
    <submittedName>
        <fullName evidence="2">Uncharacterized protein</fullName>
    </submittedName>
</protein>
<sequence length="69" mass="7772">MSDDKKADVDSETILMTLDQIGQTIDIMTNVVGRLRGYITEQVDNKVTDELDLSEGQQPLIHKESQTLH</sequence>
<accession>A0A1X9NBY7</accession>
<dbReference type="OrthoDB" id="5741731at2"/>
<evidence type="ECO:0000256" key="1">
    <source>
        <dbReference type="SAM" id="MobiDB-lite"/>
    </source>
</evidence>
<keyword evidence="3" id="KW-1185">Reference proteome</keyword>
<proteinExistence type="predicted"/>
<dbReference type="RefSeq" id="WP_085758701.1">
    <property type="nucleotide sequence ID" value="NZ_CP019343.1"/>
</dbReference>
<evidence type="ECO:0000313" key="2">
    <source>
        <dbReference type="EMBL" id="ARN74554.1"/>
    </source>
</evidence>
<evidence type="ECO:0000313" key="3">
    <source>
        <dbReference type="Proteomes" id="UP000193450"/>
    </source>
</evidence>
<name>A0A1X9NBY7_9GAMM</name>
<feature type="region of interest" description="Disordered" evidence="1">
    <location>
        <begin position="50"/>
        <end position="69"/>
    </location>
</feature>